<evidence type="ECO:0000313" key="2">
    <source>
        <dbReference type="EMBL" id="SOQ48956.1"/>
    </source>
</evidence>
<reference evidence="2" key="1">
    <citation type="submission" date="2016-07" db="EMBL/GenBank/DDBJ databases">
        <authorList>
            <person name="Bretaudeau A."/>
        </authorList>
    </citation>
    <scope>NUCLEOTIDE SEQUENCE</scope>
    <source>
        <strain evidence="2">Rice</strain>
        <tissue evidence="2">Whole body</tissue>
    </source>
</reference>
<dbReference type="EMBL" id="ODYU01006785">
    <property type="protein sequence ID" value="SOQ48956.1"/>
    <property type="molecule type" value="Genomic_DNA"/>
</dbReference>
<protein>
    <submittedName>
        <fullName evidence="2">SFRICE_009993</fullName>
    </submittedName>
</protein>
<dbReference type="CDD" id="cd01901">
    <property type="entry name" value="Ntn_hydrolase"/>
    <property type="match status" value="1"/>
</dbReference>
<accession>A0A2H1W7N1</accession>
<feature type="region of interest" description="Disordered" evidence="1">
    <location>
        <begin position="66"/>
        <end position="90"/>
    </location>
</feature>
<gene>
    <name evidence="2" type="ORF">SFRICE_009993</name>
</gene>
<proteinExistence type="predicted"/>
<evidence type="ECO:0000256" key="1">
    <source>
        <dbReference type="SAM" id="MobiDB-lite"/>
    </source>
</evidence>
<dbReference type="AlphaFoldDB" id="A0A2H1W7N1"/>
<name>A0A2H1W7N1_SPOFR</name>
<sequence length="130" mass="13960">MVENHPMTSPALGKARGSARLLLTKNHPVPTPARRAGAPVVCSSGLGTSPTGPHLWWSDGSLRRAQNATRRTHGSGSGRAASYPCSPSAEPHLRRCMKRRMTVDEAKELQFLNKVCDMPMGATTLDPCEA</sequence>
<organism evidence="2">
    <name type="scientific">Spodoptera frugiperda</name>
    <name type="common">Fall armyworm</name>
    <dbReference type="NCBI Taxonomy" id="7108"/>
    <lineage>
        <taxon>Eukaryota</taxon>
        <taxon>Metazoa</taxon>
        <taxon>Ecdysozoa</taxon>
        <taxon>Arthropoda</taxon>
        <taxon>Hexapoda</taxon>
        <taxon>Insecta</taxon>
        <taxon>Pterygota</taxon>
        <taxon>Neoptera</taxon>
        <taxon>Endopterygota</taxon>
        <taxon>Lepidoptera</taxon>
        <taxon>Glossata</taxon>
        <taxon>Ditrysia</taxon>
        <taxon>Noctuoidea</taxon>
        <taxon>Noctuidae</taxon>
        <taxon>Amphipyrinae</taxon>
        <taxon>Spodoptera</taxon>
    </lineage>
</organism>